<gene>
    <name evidence="5" type="ORF">EZ437_01740</name>
</gene>
<feature type="coiled-coil region" evidence="2">
    <location>
        <begin position="160"/>
        <end position="187"/>
    </location>
</feature>
<dbReference type="Pfam" id="PF12833">
    <property type="entry name" value="HTH_18"/>
    <property type="match status" value="1"/>
</dbReference>
<name>A0A4V2MLP2_9SPHI</name>
<keyword evidence="2" id="KW-0175">Coiled coil</keyword>
<protein>
    <submittedName>
        <fullName evidence="5">Cyclic nucleotide-binding domain-containing protein</fullName>
    </submittedName>
</protein>
<dbReference type="InterPro" id="IPR018060">
    <property type="entry name" value="HTH_AraC"/>
</dbReference>
<dbReference type="PROSITE" id="PS01124">
    <property type="entry name" value="HTH_ARAC_FAMILY_2"/>
    <property type="match status" value="1"/>
</dbReference>
<dbReference type="GO" id="GO:0003700">
    <property type="term" value="F:DNA-binding transcription factor activity"/>
    <property type="evidence" value="ECO:0007669"/>
    <property type="project" value="InterPro"/>
</dbReference>
<accession>A0A4V2MLP2</accession>
<dbReference type="PANTHER" id="PTHR43280">
    <property type="entry name" value="ARAC-FAMILY TRANSCRIPTIONAL REGULATOR"/>
    <property type="match status" value="1"/>
</dbReference>
<dbReference type="Gene3D" id="2.60.120.10">
    <property type="entry name" value="Jelly Rolls"/>
    <property type="match status" value="1"/>
</dbReference>
<feature type="domain" description="Cyclic nucleotide-binding" evidence="4">
    <location>
        <begin position="1"/>
        <end position="87"/>
    </location>
</feature>
<dbReference type="AlphaFoldDB" id="A0A4V2MLP2"/>
<dbReference type="RefSeq" id="WP_131592636.1">
    <property type="nucleotide sequence ID" value="NZ_SJSL01000001.1"/>
</dbReference>
<dbReference type="SUPFAM" id="SSF51206">
    <property type="entry name" value="cAMP-binding domain-like"/>
    <property type="match status" value="1"/>
</dbReference>
<organism evidence="5 6">
    <name type="scientific">Pedobacter psychroterrae</name>
    <dbReference type="NCBI Taxonomy" id="2530453"/>
    <lineage>
        <taxon>Bacteria</taxon>
        <taxon>Pseudomonadati</taxon>
        <taxon>Bacteroidota</taxon>
        <taxon>Sphingobacteriia</taxon>
        <taxon>Sphingobacteriales</taxon>
        <taxon>Sphingobacteriaceae</taxon>
        <taxon>Pedobacter</taxon>
    </lineage>
</organism>
<keyword evidence="6" id="KW-1185">Reference proteome</keyword>
<evidence type="ECO:0000256" key="2">
    <source>
        <dbReference type="SAM" id="Coils"/>
    </source>
</evidence>
<evidence type="ECO:0000256" key="1">
    <source>
        <dbReference type="ARBA" id="ARBA00023125"/>
    </source>
</evidence>
<dbReference type="PROSITE" id="PS00888">
    <property type="entry name" value="CNMP_BINDING_1"/>
    <property type="match status" value="1"/>
</dbReference>
<dbReference type="Gene3D" id="1.10.10.60">
    <property type="entry name" value="Homeodomain-like"/>
    <property type="match status" value="1"/>
</dbReference>
<reference evidence="5 6" key="1">
    <citation type="submission" date="2019-02" db="EMBL/GenBank/DDBJ databases">
        <title>Pedobacter sp. RP-1-14 sp. nov., isolated from Arctic soil.</title>
        <authorList>
            <person name="Dahal R.H."/>
        </authorList>
    </citation>
    <scope>NUCLEOTIDE SEQUENCE [LARGE SCALE GENOMIC DNA]</scope>
    <source>
        <strain evidence="5 6">RP-1-14</strain>
    </source>
</reference>
<keyword evidence="1" id="KW-0238">DNA-binding</keyword>
<dbReference type="PROSITE" id="PS50042">
    <property type="entry name" value="CNMP_BINDING_3"/>
    <property type="match status" value="1"/>
</dbReference>
<dbReference type="OrthoDB" id="792939at2"/>
<dbReference type="GO" id="GO:0043565">
    <property type="term" value="F:sequence-specific DNA binding"/>
    <property type="evidence" value="ECO:0007669"/>
    <property type="project" value="InterPro"/>
</dbReference>
<dbReference type="PANTHER" id="PTHR43280:SF29">
    <property type="entry name" value="ARAC-FAMILY TRANSCRIPTIONAL REGULATOR"/>
    <property type="match status" value="1"/>
</dbReference>
<dbReference type="InterPro" id="IPR018488">
    <property type="entry name" value="cNMP-bd_CS"/>
</dbReference>
<sequence>MAGQLNAALFHFPVKKGDYLIRQGEHATAFYFIISGIVVGYTTRKKKKLTTYICAEGDTVSSISGMYGEKPSGESVFAIEDTILLGLPVETILEWIETSLGWNIIVRKILEDFYKIAHERSNVIRMGTAKEKYDYYAAEMHEHFERIPVAFIADYLNIKSKTLEKLLKDRKKNSEQLNEKLDLLIRSYLVDEESFRKQGLTLTKMAKALSIPSHQLSHFINSRYKKSFNALINTYRVIYLRNRLQHDFAWQHLKIEALGIEGGFSSRSVFFSEFKLRVGMSPAEYARSIKNVSLQ</sequence>
<feature type="domain" description="HTH araC/xylS-type" evidence="3">
    <location>
        <begin position="179"/>
        <end position="288"/>
    </location>
</feature>
<comment type="caution">
    <text evidence="5">The sequence shown here is derived from an EMBL/GenBank/DDBJ whole genome shotgun (WGS) entry which is preliminary data.</text>
</comment>
<dbReference type="EMBL" id="SJSL01000001">
    <property type="protein sequence ID" value="TCD02737.1"/>
    <property type="molecule type" value="Genomic_DNA"/>
</dbReference>
<dbReference type="Proteomes" id="UP000293347">
    <property type="component" value="Unassembled WGS sequence"/>
</dbReference>
<dbReference type="SMART" id="SM00342">
    <property type="entry name" value="HTH_ARAC"/>
    <property type="match status" value="1"/>
</dbReference>
<evidence type="ECO:0000259" key="3">
    <source>
        <dbReference type="PROSITE" id="PS01124"/>
    </source>
</evidence>
<dbReference type="InterPro" id="IPR014710">
    <property type="entry name" value="RmlC-like_jellyroll"/>
</dbReference>
<evidence type="ECO:0000259" key="4">
    <source>
        <dbReference type="PROSITE" id="PS50042"/>
    </source>
</evidence>
<proteinExistence type="predicted"/>
<dbReference type="InterPro" id="IPR000595">
    <property type="entry name" value="cNMP-bd_dom"/>
</dbReference>
<dbReference type="InterPro" id="IPR018490">
    <property type="entry name" value="cNMP-bd_dom_sf"/>
</dbReference>
<dbReference type="Pfam" id="PF00027">
    <property type="entry name" value="cNMP_binding"/>
    <property type="match status" value="1"/>
</dbReference>
<dbReference type="CDD" id="cd00038">
    <property type="entry name" value="CAP_ED"/>
    <property type="match status" value="1"/>
</dbReference>
<evidence type="ECO:0000313" key="5">
    <source>
        <dbReference type="EMBL" id="TCD02737.1"/>
    </source>
</evidence>
<evidence type="ECO:0000313" key="6">
    <source>
        <dbReference type="Proteomes" id="UP000293347"/>
    </source>
</evidence>